<dbReference type="GO" id="GO:0004252">
    <property type="term" value="F:serine-type endopeptidase activity"/>
    <property type="evidence" value="ECO:0007669"/>
    <property type="project" value="InterPro"/>
</dbReference>
<keyword evidence="2" id="KW-0645">Protease</keyword>
<dbReference type="SMART" id="SM00020">
    <property type="entry name" value="Tryp_SPc"/>
    <property type="match status" value="1"/>
</dbReference>
<proteinExistence type="predicted"/>
<name>A0A4R5Q855_9PROT</name>
<evidence type="ECO:0000313" key="2">
    <source>
        <dbReference type="EMBL" id="TDH59120.1"/>
    </source>
</evidence>
<keyword evidence="3" id="KW-1185">Reference proteome</keyword>
<dbReference type="InterPro" id="IPR043504">
    <property type="entry name" value="Peptidase_S1_PA_chymotrypsin"/>
</dbReference>
<dbReference type="EMBL" id="SMSJ01000080">
    <property type="protein sequence ID" value="TDH59120.1"/>
    <property type="molecule type" value="Genomic_DNA"/>
</dbReference>
<dbReference type="InterPro" id="IPR009003">
    <property type="entry name" value="Peptidase_S1_PA"/>
</dbReference>
<dbReference type="InterPro" id="IPR051333">
    <property type="entry name" value="CLIP_Serine_Protease"/>
</dbReference>
<dbReference type="Gene3D" id="2.40.10.10">
    <property type="entry name" value="Trypsin-like serine proteases"/>
    <property type="match status" value="2"/>
</dbReference>
<dbReference type="PANTHER" id="PTHR24260:SF132">
    <property type="entry name" value="PEPTIDASE S1 DOMAIN-CONTAINING PROTEIN"/>
    <property type="match status" value="1"/>
</dbReference>
<accession>A0A4R5Q855</accession>
<sequence length="550" mass="59197">MKTRFPFDEPARQLLRTLGQKLWRSAVDQILERWPSVVGGTIEPDHNFPWVVNVQGTLTGKGVLIAPTWVLTAAHVVETSFGGVRVSYSRTNSAGKATRGDQTTSPGSVVLHPSYKTGSADFDLALVRLPQPFPSDPLLQPAALPAAPGAVGAVGTIASSSHTVTLPAGQVAVLRGPIILGGGTTFIGRSQTASLCPGDSGSGFVTFNGSVPVVTGIASQGVVQDCTVVNKEFTAVDVFKHLGWIRPTIGIFNAEFYATNGSGGIAMLRGHGNWRDSWHSIVPGDFGGDGHTDLLLYDRSAGYGEFYTMDGSGGVSLLRAQPGWRTTWDIVVPGNFGGTGRTDLLFYDRETGTAQFYATEGGVIGGLRTYTNFRTSWDLIIPGDFGGDGHTDLLLYDRSAGYGEFYITDGSGGMKLLRSYTNWRTSWDIIVPGKFGGDGRTDLLFYDRAAGYGEFYKTDGQGGIAQLRSYDGWRKSWTMIVPGNFADGSTTDLLFYDRTAGWGEFYRSSGKASLSQLRTFGNWRTSWSQIVAGDFGGDGWTDLLFYGRPS</sequence>
<dbReference type="InterPro" id="IPR028994">
    <property type="entry name" value="Integrin_alpha_N"/>
</dbReference>
<dbReference type="GO" id="GO:0006508">
    <property type="term" value="P:proteolysis"/>
    <property type="evidence" value="ECO:0007669"/>
    <property type="project" value="UniProtKB-KW"/>
</dbReference>
<dbReference type="OrthoDB" id="7227972at2"/>
<dbReference type="SUPFAM" id="SSF50494">
    <property type="entry name" value="Trypsin-like serine proteases"/>
    <property type="match status" value="1"/>
</dbReference>
<protein>
    <submittedName>
        <fullName evidence="2">Trypsin-like serine protease</fullName>
    </submittedName>
</protein>
<organism evidence="2 3">
    <name type="scientific">Dankookia rubra</name>
    <dbReference type="NCBI Taxonomy" id="1442381"/>
    <lineage>
        <taxon>Bacteria</taxon>
        <taxon>Pseudomonadati</taxon>
        <taxon>Pseudomonadota</taxon>
        <taxon>Alphaproteobacteria</taxon>
        <taxon>Acetobacterales</taxon>
        <taxon>Roseomonadaceae</taxon>
        <taxon>Dankookia</taxon>
    </lineage>
</organism>
<dbReference type="InterPro" id="IPR001314">
    <property type="entry name" value="Peptidase_S1A"/>
</dbReference>
<reference evidence="2 3" key="1">
    <citation type="journal article" date="2016" name="J. Microbiol.">
        <title>Dankookia rubra gen. nov., sp. nov., an alphaproteobacterium isolated from sediment of a shallow stream.</title>
        <authorList>
            <person name="Kim W.H."/>
            <person name="Kim D.H."/>
            <person name="Kang K."/>
            <person name="Ahn T.Y."/>
        </authorList>
    </citation>
    <scope>NUCLEOTIDE SEQUENCE [LARGE SCALE GENOMIC DNA]</scope>
    <source>
        <strain evidence="2 3">JCM30602</strain>
    </source>
</reference>
<evidence type="ECO:0000313" key="3">
    <source>
        <dbReference type="Proteomes" id="UP000295096"/>
    </source>
</evidence>
<dbReference type="PRINTS" id="PR00722">
    <property type="entry name" value="CHYMOTRYPSIN"/>
</dbReference>
<dbReference type="PANTHER" id="PTHR24260">
    <property type="match status" value="1"/>
</dbReference>
<evidence type="ECO:0000259" key="1">
    <source>
        <dbReference type="PROSITE" id="PS50240"/>
    </source>
</evidence>
<dbReference type="InterPro" id="IPR001254">
    <property type="entry name" value="Trypsin_dom"/>
</dbReference>
<dbReference type="AlphaFoldDB" id="A0A4R5Q855"/>
<dbReference type="SUPFAM" id="SSF69318">
    <property type="entry name" value="Integrin alpha N-terminal domain"/>
    <property type="match status" value="1"/>
</dbReference>
<gene>
    <name evidence="2" type="ORF">E2C06_29090</name>
</gene>
<dbReference type="Pfam" id="PF00089">
    <property type="entry name" value="Trypsin"/>
    <property type="match status" value="1"/>
</dbReference>
<keyword evidence="2" id="KW-0378">Hydrolase</keyword>
<feature type="domain" description="Peptidase S1" evidence="1">
    <location>
        <begin position="37"/>
        <end position="250"/>
    </location>
</feature>
<dbReference type="PROSITE" id="PS50240">
    <property type="entry name" value="TRYPSIN_DOM"/>
    <property type="match status" value="1"/>
</dbReference>
<comment type="caution">
    <text evidence="2">The sequence shown here is derived from an EMBL/GenBank/DDBJ whole genome shotgun (WGS) entry which is preliminary data.</text>
</comment>
<dbReference type="Proteomes" id="UP000295096">
    <property type="component" value="Unassembled WGS sequence"/>
</dbReference>